<evidence type="ECO:0000256" key="7">
    <source>
        <dbReference type="PIRSR" id="PIRSR604254-1"/>
    </source>
</evidence>
<evidence type="ECO:0000256" key="8">
    <source>
        <dbReference type="SAM" id="Phobius"/>
    </source>
</evidence>
<dbReference type="OrthoDB" id="9813689at2"/>
<dbReference type="NCBIfam" id="TIGR01065">
    <property type="entry name" value="hlyIII"/>
    <property type="match status" value="1"/>
</dbReference>
<dbReference type="GO" id="GO:0140911">
    <property type="term" value="F:pore-forming activity"/>
    <property type="evidence" value="ECO:0007669"/>
    <property type="project" value="InterPro"/>
</dbReference>
<keyword evidence="5 8" id="KW-1133">Transmembrane helix</keyword>
<dbReference type="GO" id="GO:0046872">
    <property type="term" value="F:metal ion binding"/>
    <property type="evidence" value="ECO:0007669"/>
    <property type="project" value="UniProtKB-KW"/>
</dbReference>
<keyword evidence="4 8" id="KW-0812">Transmembrane</keyword>
<dbReference type="AlphaFoldDB" id="B3QX13"/>
<dbReference type="Pfam" id="PF03006">
    <property type="entry name" value="HlyIII"/>
    <property type="match status" value="1"/>
</dbReference>
<reference evidence="9 10" key="1">
    <citation type="submission" date="2008-06" db="EMBL/GenBank/DDBJ databases">
        <title>Complete sequence of Chloroherpeton thalassium ATCC 35110.</title>
        <authorList>
            <consortium name="US DOE Joint Genome Institute"/>
            <person name="Lucas S."/>
            <person name="Copeland A."/>
            <person name="Lapidus A."/>
            <person name="Glavina del Rio T."/>
            <person name="Dalin E."/>
            <person name="Tice H."/>
            <person name="Bruce D."/>
            <person name="Goodwin L."/>
            <person name="Pitluck S."/>
            <person name="Schmutz J."/>
            <person name="Larimer F."/>
            <person name="Land M."/>
            <person name="Hauser L."/>
            <person name="Kyrpides N."/>
            <person name="Mikhailova N."/>
            <person name="Liu Z."/>
            <person name="Li T."/>
            <person name="Zhao F."/>
            <person name="Overmann J."/>
            <person name="Bryant D.A."/>
            <person name="Richardson P."/>
        </authorList>
    </citation>
    <scope>NUCLEOTIDE SEQUENCE [LARGE SCALE GENOMIC DNA]</scope>
    <source>
        <strain evidence="10">ATCC 35110 / GB-78</strain>
    </source>
</reference>
<feature type="transmembrane region" description="Helical" evidence="8">
    <location>
        <begin position="53"/>
        <end position="73"/>
    </location>
</feature>
<evidence type="ECO:0000256" key="3">
    <source>
        <dbReference type="ARBA" id="ARBA00022475"/>
    </source>
</evidence>
<accession>B3QX13</accession>
<feature type="binding site" evidence="7">
    <location>
        <position position="77"/>
    </location>
    <ligand>
        <name>Zn(2+)</name>
        <dbReference type="ChEBI" id="CHEBI:29105"/>
    </ligand>
</feature>
<dbReference type="Proteomes" id="UP000001208">
    <property type="component" value="Chromosome"/>
</dbReference>
<dbReference type="GO" id="GO:0005886">
    <property type="term" value="C:plasma membrane"/>
    <property type="evidence" value="ECO:0007669"/>
    <property type="project" value="UniProtKB-SubCell"/>
</dbReference>
<proteinExistence type="inferred from homology"/>
<feature type="transmembrane region" description="Helical" evidence="8">
    <location>
        <begin position="145"/>
        <end position="164"/>
    </location>
</feature>
<evidence type="ECO:0000256" key="1">
    <source>
        <dbReference type="ARBA" id="ARBA00004651"/>
    </source>
</evidence>
<comment type="similarity">
    <text evidence="2">Belongs to the UPF0073 (Hly-III) family.</text>
</comment>
<feature type="transmembrane region" description="Helical" evidence="8">
    <location>
        <begin position="94"/>
        <end position="112"/>
    </location>
</feature>
<evidence type="ECO:0000256" key="6">
    <source>
        <dbReference type="ARBA" id="ARBA00023136"/>
    </source>
</evidence>
<dbReference type="EMBL" id="CP001100">
    <property type="protein sequence ID" value="ACF14823.1"/>
    <property type="molecule type" value="Genomic_DNA"/>
</dbReference>
<feature type="binding site" evidence="7">
    <location>
        <position position="199"/>
    </location>
    <ligand>
        <name>Zn(2+)</name>
        <dbReference type="ChEBI" id="CHEBI:29105"/>
    </ligand>
</feature>
<keyword evidence="10" id="KW-1185">Reference proteome</keyword>
<evidence type="ECO:0000256" key="4">
    <source>
        <dbReference type="ARBA" id="ARBA00022692"/>
    </source>
</evidence>
<keyword evidence="3" id="KW-1003">Cell membrane</keyword>
<feature type="transmembrane region" description="Helical" evidence="8">
    <location>
        <begin position="170"/>
        <end position="192"/>
    </location>
</feature>
<dbReference type="InterPro" id="IPR004254">
    <property type="entry name" value="AdipoR/HlyIII-related"/>
</dbReference>
<feature type="binding site" evidence="7">
    <location>
        <position position="203"/>
    </location>
    <ligand>
        <name>Zn(2+)</name>
        <dbReference type="ChEBI" id="CHEBI:29105"/>
    </ligand>
</feature>
<dbReference type="PANTHER" id="PTHR20855:SF3">
    <property type="entry name" value="LD03007P"/>
    <property type="match status" value="1"/>
</dbReference>
<sequence length="222" mass="25125">MLSSAQKSDTDFPLKSYTIGEEIANGITHGVGTVLSIIGLILLVRLANEFGDVWWMVSFCIYGGSMILLYLTSTLYHSIQNPKVKYFFRILDHANIYLLIAGTYTPLLLVSLGGAWGWTMLILIWLIAIAGMSLTSLFMKRFQKFSVATYIFMGWIGIFVLYKLPEFMPITGLFWIGAGGLFYTIGVIFYVWKKLPYHHAIWHVFVLGGSACHYIAIFNYLT</sequence>
<protein>
    <submittedName>
        <fullName evidence="9">Channel protein, hemolysin III family</fullName>
    </submittedName>
</protein>
<dbReference type="HOGENOM" id="CLU_051078_1_0_10"/>
<comment type="subcellular location">
    <subcellularLocation>
        <location evidence="1">Cell membrane</location>
        <topology evidence="1">Multi-pass membrane protein</topology>
    </subcellularLocation>
</comment>
<name>B3QX13_CHLT3</name>
<organism evidence="9 10">
    <name type="scientific">Chloroherpeton thalassium (strain ATCC 35110 / GB-78)</name>
    <dbReference type="NCBI Taxonomy" id="517418"/>
    <lineage>
        <taxon>Bacteria</taxon>
        <taxon>Pseudomonadati</taxon>
        <taxon>Chlorobiota</taxon>
        <taxon>Chlorobiia</taxon>
        <taxon>Chlorobiales</taxon>
        <taxon>Chloroherpetonaceae</taxon>
        <taxon>Chloroherpeton</taxon>
    </lineage>
</organism>
<dbReference type="eggNOG" id="COG1272">
    <property type="taxonomic scope" value="Bacteria"/>
</dbReference>
<keyword evidence="6 8" id="KW-0472">Membrane</keyword>
<keyword evidence="7" id="KW-0862">Zinc</keyword>
<feature type="transmembrane region" description="Helical" evidence="8">
    <location>
        <begin position="204"/>
        <end position="221"/>
    </location>
</feature>
<dbReference type="PANTHER" id="PTHR20855">
    <property type="entry name" value="ADIPOR/PROGESTIN RECEPTOR-RELATED"/>
    <property type="match status" value="1"/>
</dbReference>
<dbReference type="KEGG" id="cts:Ctha_2373"/>
<evidence type="ECO:0000256" key="5">
    <source>
        <dbReference type="ARBA" id="ARBA00022989"/>
    </source>
</evidence>
<dbReference type="STRING" id="517418.Ctha_2373"/>
<evidence type="ECO:0000256" key="2">
    <source>
        <dbReference type="ARBA" id="ARBA00008488"/>
    </source>
</evidence>
<feature type="transmembrane region" description="Helical" evidence="8">
    <location>
        <begin position="23"/>
        <end position="47"/>
    </location>
</feature>
<keyword evidence="7" id="KW-0479">Metal-binding</keyword>
<evidence type="ECO:0000313" key="10">
    <source>
        <dbReference type="Proteomes" id="UP000001208"/>
    </source>
</evidence>
<dbReference type="RefSeq" id="WP_012500905.1">
    <property type="nucleotide sequence ID" value="NC_011026.1"/>
</dbReference>
<evidence type="ECO:0000313" key="9">
    <source>
        <dbReference type="EMBL" id="ACF14823.1"/>
    </source>
</evidence>
<gene>
    <name evidence="9" type="ordered locus">Ctha_2373</name>
</gene>
<feature type="transmembrane region" description="Helical" evidence="8">
    <location>
        <begin position="118"/>
        <end position="138"/>
    </location>
</feature>
<dbReference type="InterPro" id="IPR005744">
    <property type="entry name" value="Hy-lIII"/>
</dbReference>